<evidence type="ECO:0000313" key="6">
    <source>
        <dbReference type="EMBL" id="KMS67840.1"/>
    </source>
</evidence>
<evidence type="ECO:0000259" key="5">
    <source>
        <dbReference type="PROSITE" id="PS50075"/>
    </source>
</evidence>
<dbReference type="Gene3D" id="1.10.1200.10">
    <property type="entry name" value="ACP-like"/>
    <property type="match status" value="1"/>
</dbReference>
<dbReference type="SUPFAM" id="SSF47336">
    <property type="entry name" value="ACP-like"/>
    <property type="match status" value="1"/>
</dbReference>
<dbReference type="InterPro" id="IPR023213">
    <property type="entry name" value="CAT-like_dom_sf"/>
</dbReference>
<keyword evidence="7" id="KW-1185">Reference proteome</keyword>
<feature type="region of interest" description="Disordered" evidence="4">
    <location>
        <begin position="288"/>
        <end position="314"/>
    </location>
</feature>
<dbReference type="InterPro" id="IPR045851">
    <property type="entry name" value="AMP-bd_C_sf"/>
</dbReference>
<feature type="domain" description="Carrier" evidence="5">
    <location>
        <begin position="371"/>
        <end position="445"/>
    </location>
</feature>
<dbReference type="InterPro" id="IPR036736">
    <property type="entry name" value="ACP-like_sf"/>
</dbReference>
<comment type="caution">
    <text evidence="6">The sequence shown here is derived from an EMBL/GenBank/DDBJ whole genome shotgun (WGS) entry which is preliminary data.</text>
</comment>
<dbReference type="Pfam" id="PF00668">
    <property type="entry name" value="Condensation"/>
    <property type="match status" value="1"/>
</dbReference>
<evidence type="ECO:0000256" key="4">
    <source>
        <dbReference type="SAM" id="MobiDB-lite"/>
    </source>
</evidence>
<dbReference type="InterPro" id="IPR009081">
    <property type="entry name" value="PP-bd_ACP"/>
</dbReference>
<dbReference type="Gene3D" id="3.30.559.10">
    <property type="entry name" value="Chloramphenicol acetyltransferase-like domain"/>
    <property type="match status" value="1"/>
</dbReference>
<dbReference type="InterPro" id="IPR020806">
    <property type="entry name" value="PKS_PP-bd"/>
</dbReference>
<evidence type="ECO:0000313" key="7">
    <source>
        <dbReference type="Proteomes" id="UP000037274"/>
    </source>
</evidence>
<sequence length="903" mass="96457">GTPKGVVVTHSGLAAFAAAAAERYAAGPGDRVLQFASPSFDASVLELCVSLLTGATLVTGEEGPLVGERLAQVLAERRISHTLIPPAALATVPAERATALPELRTLIVGAEACPADLVERWAPGRRMINSYGPTEATVVATWTGPLAPGAGAPPIGRPAGAARVYVLDAALRPVPPGVLGELYVAGPGLARGYLDRPGLTASRFVPDPFGAPGERMYRTGDLVRWDADGQLRFAGRADAQVKLRGFRIEPGEIEAALRRTARVRDAVVVVRDDETTGTARLVAYVVPATGSDGHPGARPHDGRTGPGEEPAGPREELAGLREELAGHLPPHMVPSVFVPLRRLPLTPNGKLDRGALPAPGPAAARGGPRTAPRTDTERRVARVWVDVLGVPEVGADDNFFHLGGDSILSLQVVSRLRREGLHIATRDLFTHQTIAELAAVVRTAPQRSGDGPVSGDVPLTPIQEWFLAAPRAAHHHFNQSLLLELDGTPDPAALETALAALLTHHDALRMRFTRDADGWHQFNPPPAEDRDVLVRHDLTGLAPEEADAAMERAADELHAGFDLEHGPLLRAGLFTGGPGRPAFLLLVAHHLVVDAVSWRILRDDLEAAYRQAVRGEPVVLGERTTSYRDWARGLAAHVAGGGLDHELPYWEEAVAAEPVPGPALPDAGESRALTVELGEEDTEALLRSAPTAYRTRVNDVLLAALALALARWTGGERVRLDLEGHGREDLLDGVDLSRTVGWFTTVHPVALRVDAPDDLGPARDWRALVKSVRRQLRAVPGNGIGFGALRTYGPPEVRERLGGAASHGQVVFNYLGQWDARPADDDAPGTGLIRAEHGSLGRDHDPRDGGSHLLEVVGAVQHGRLAFTWHHRPAVHDTATVRRVAEEFAEALRHIARHARGVR</sequence>
<dbReference type="EMBL" id="LFEH01000178">
    <property type="protein sequence ID" value="KMS67840.1"/>
    <property type="molecule type" value="Genomic_DNA"/>
</dbReference>
<dbReference type="Pfam" id="PF13193">
    <property type="entry name" value="AMP-binding_C"/>
    <property type="match status" value="1"/>
</dbReference>
<proteinExistence type="predicted"/>
<gene>
    <name evidence="6" type="ORF">ACH49_28070</name>
</gene>
<reference evidence="6 7" key="1">
    <citation type="submission" date="2015-06" db="EMBL/GenBank/DDBJ databases">
        <title>Draft genome sequence of Streptomyces leeuwenhoekii C58, which produces the novel lasso peptide, chaxapeptin.</title>
        <authorList>
            <person name="Yi Y."/>
            <person name="Hai D."/>
            <person name="Jaspars M."/>
            <person name="Sheng H."/>
            <person name="Rateb M.E."/>
            <person name="Bull A."/>
            <person name="Goodfellow M."/>
            <person name="Asenjo J.A."/>
            <person name="Ebel R."/>
        </authorList>
    </citation>
    <scope>NUCLEOTIDE SEQUENCE [LARGE SCALE GENOMIC DNA]</scope>
    <source>
        <strain evidence="6 7">C58</strain>
    </source>
</reference>
<dbReference type="Pfam" id="PF00550">
    <property type="entry name" value="PP-binding"/>
    <property type="match status" value="1"/>
</dbReference>
<dbReference type="Pfam" id="PF00501">
    <property type="entry name" value="AMP-binding"/>
    <property type="match status" value="1"/>
</dbReference>
<feature type="compositionally biased region" description="Low complexity" evidence="4">
    <location>
        <begin position="354"/>
        <end position="371"/>
    </location>
</feature>
<feature type="region of interest" description="Disordered" evidence="4">
    <location>
        <begin position="348"/>
        <end position="376"/>
    </location>
</feature>
<dbReference type="RefSeq" id="WP_048574350.1">
    <property type="nucleotide sequence ID" value="NZ_LFEH01000178.1"/>
</dbReference>
<dbReference type="InterPro" id="IPR000873">
    <property type="entry name" value="AMP-dep_synth/lig_dom"/>
</dbReference>
<dbReference type="PROSITE" id="PS00012">
    <property type="entry name" value="PHOSPHOPANTETHEINE"/>
    <property type="match status" value="1"/>
</dbReference>
<comment type="cofactor">
    <cofactor evidence="1">
        <name>pantetheine 4'-phosphate</name>
        <dbReference type="ChEBI" id="CHEBI:47942"/>
    </cofactor>
</comment>
<dbReference type="Proteomes" id="UP000037274">
    <property type="component" value="Unassembled WGS sequence"/>
</dbReference>
<dbReference type="SUPFAM" id="SSF56801">
    <property type="entry name" value="Acetyl-CoA synthetase-like"/>
    <property type="match status" value="1"/>
</dbReference>
<dbReference type="InterPro" id="IPR042099">
    <property type="entry name" value="ANL_N_sf"/>
</dbReference>
<evidence type="ECO:0000256" key="2">
    <source>
        <dbReference type="ARBA" id="ARBA00022450"/>
    </source>
</evidence>
<name>A0ABR5HR71_STRLW</name>
<evidence type="ECO:0000256" key="1">
    <source>
        <dbReference type="ARBA" id="ARBA00001957"/>
    </source>
</evidence>
<evidence type="ECO:0000256" key="3">
    <source>
        <dbReference type="ARBA" id="ARBA00022553"/>
    </source>
</evidence>
<dbReference type="Gene3D" id="3.30.559.30">
    <property type="entry name" value="Nonribosomal peptide synthetase, condensation domain"/>
    <property type="match status" value="1"/>
</dbReference>
<dbReference type="SMART" id="SM00823">
    <property type="entry name" value="PKS_PP"/>
    <property type="match status" value="1"/>
</dbReference>
<dbReference type="InterPro" id="IPR001242">
    <property type="entry name" value="Condensation_dom"/>
</dbReference>
<dbReference type="Gene3D" id="3.40.50.12780">
    <property type="entry name" value="N-terminal domain of ligase-like"/>
    <property type="match status" value="1"/>
</dbReference>
<dbReference type="SUPFAM" id="SSF52777">
    <property type="entry name" value="CoA-dependent acyltransferases"/>
    <property type="match status" value="2"/>
</dbReference>
<accession>A0ABR5HR71</accession>
<protein>
    <recommendedName>
        <fullName evidence="5">Carrier domain-containing protein</fullName>
    </recommendedName>
</protein>
<feature type="non-terminal residue" evidence="6">
    <location>
        <position position="1"/>
    </location>
</feature>
<dbReference type="InterPro" id="IPR025110">
    <property type="entry name" value="AMP-bd_C"/>
</dbReference>
<dbReference type="PANTHER" id="PTHR45527:SF1">
    <property type="entry name" value="FATTY ACID SYNTHASE"/>
    <property type="match status" value="1"/>
</dbReference>
<dbReference type="PANTHER" id="PTHR45527">
    <property type="entry name" value="NONRIBOSOMAL PEPTIDE SYNTHETASE"/>
    <property type="match status" value="1"/>
</dbReference>
<dbReference type="PROSITE" id="PS50075">
    <property type="entry name" value="CARRIER"/>
    <property type="match status" value="1"/>
</dbReference>
<keyword evidence="3" id="KW-0597">Phosphoprotein</keyword>
<dbReference type="InterPro" id="IPR006162">
    <property type="entry name" value="Ppantetheine_attach_site"/>
</dbReference>
<organism evidence="6 7">
    <name type="scientific">Streptomyces leeuwenhoekii</name>
    <dbReference type="NCBI Taxonomy" id="1437453"/>
    <lineage>
        <taxon>Bacteria</taxon>
        <taxon>Bacillati</taxon>
        <taxon>Actinomycetota</taxon>
        <taxon>Actinomycetes</taxon>
        <taxon>Kitasatosporales</taxon>
        <taxon>Streptomycetaceae</taxon>
        <taxon>Streptomyces</taxon>
    </lineage>
</organism>
<dbReference type="CDD" id="cd19534">
    <property type="entry name" value="E_NRPS"/>
    <property type="match status" value="1"/>
</dbReference>
<keyword evidence="2" id="KW-0596">Phosphopantetheine</keyword>
<dbReference type="Gene3D" id="3.30.300.30">
    <property type="match status" value="1"/>
</dbReference>